<name>A0A2K8T9F6_9NOSO</name>
<dbReference type="EMBL" id="CP024793">
    <property type="protein sequence ID" value="AUB44302.1"/>
    <property type="molecule type" value="Genomic_DNA"/>
</dbReference>
<evidence type="ECO:0000313" key="2">
    <source>
        <dbReference type="Proteomes" id="UP000232003"/>
    </source>
</evidence>
<sequence>MVNLLPRKLKGEIMANIKIAELESGLFEEVSATDLESVNGGQAAQFTGSTSGAILGFATGGGGTSVGSQSTSQLDGTVGNFNVFFGTRTFGNTFST</sequence>
<evidence type="ECO:0000313" key="1">
    <source>
        <dbReference type="EMBL" id="AUB44302.1"/>
    </source>
</evidence>
<keyword evidence="1" id="KW-0614">Plasmid</keyword>
<gene>
    <name evidence="1" type="ORF">COO91_10525</name>
</gene>
<protein>
    <submittedName>
        <fullName evidence="1">Uncharacterized protein</fullName>
    </submittedName>
</protein>
<reference evidence="1 2" key="1">
    <citation type="submission" date="2017-11" db="EMBL/GenBank/DDBJ databases">
        <title>Complete genome of a free-living desiccation-tolerant cyanobacterium and its photosynthetic adaptation to extreme terrestrial habitat.</title>
        <authorList>
            <person name="Shang J."/>
        </authorList>
    </citation>
    <scope>NUCLEOTIDE SEQUENCE [LARGE SCALE GENOMIC DNA]</scope>
    <source>
        <strain evidence="1 2">CCNUN1</strain>
        <plasmid evidence="2">pnfsy08</plasmid>
    </source>
</reference>
<dbReference type="Proteomes" id="UP000232003">
    <property type="component" value="Plasmid pNFSY08"/>
</dbReference>
<organism evidence="1 2">
    <name type="scientific">Nostoc flagelliforme CCNUN1</name>
    <dbReference type="NCBI Taxonomy" id="2038116"/>
    <lineage>
        <taxon>Bacteria</taxon>
        <taxon>Bacillati</taxon>
        <taxon>Cyanobacteriota</taxon>
        <taxon>Cyanophyceae</taxon>
        <taxon>Nostocales</taxon>
        <taxon>Nostocaceae</taxon>
        <taxon>Nostoc</taxon>
    </lineage>
</organism>
<accession>A0A2K8T9F6</accession>
<dbReference type="KEGG" id="nfl:COO91_10525"/>
<proteinExistence type="predicted"/>
<geneLocation type="plasmid" evidence="2">
    <name>pnfsy08</name>
</geneLocation>
<keyword evidence="2" id="KW-1185">Reference proteome</keyword>
<dbReference type="AlphaFoldDB" id="A0A2K8T9F6"/>